<name>A0A1Y4LTW5_9FIRM</name>
<dbReference type="Proteomes" id="UP000195447">
    <property type="component" value="Unassembled WGS sequence"/>
</dbReference>
<evidence type="ECO:0000313" key="1">
    <source>
        <dbReference type="EMBL" id="OUP60075.1"/>
    </source>
</evidence>
<organism evidence="1 2">
    <name type="scientific">Faecalitalea cylindroides</name>
    <dbReference type="NCBI Taxonomy" id="39483"/>
    <lineage>
        <taxon>Bacteria</taxon>
        <taxon>Bacillati</taxon>
        <taxon>Bacillota</taxon>
        <taxon>Erysipelotrichia</taxon>
        <taxon>Erysipelotrichales</taxon>
        <taxon>Erysipelotrichaceae</taxon>
        <taxon>Faecalitalea</taxon>
    </lineage>
</organism>
<sequence>MLLDKEDKLDLLKRNLQTNTTANDEYLKALLDQSVALMKRRGIVEEDSMDYHMAQVDYAAFLFRKRANLEAPFPEHLKQELRDILFSQKMK</sequence>
<comment type="caution">
    <text evidence="1">The sequence shown here is derived from an EMBL/GenBank/DDBJ whole genome shotgun (WGS) entry which is preliminary data.</text>
</comment>
<accession>A0A1Y4LTW5</accession>
<dbReference type="RefSeq" id="WP_087158742.1">
    <property type="nucleotide sequence ID" value="NZ_NFKM01000011.1"/>
</dbReference>
<proteinExistence type="predicted"/>
<dbReference type="AlphaFoldDB" id="A0A1Y4LTW5"/>
<protein>
    <submittedName>
        <fullName evidence="1">Uncharacterized protein</fullName>
    </submittedName>
</protein>
<keyword evidence="2" id="KW-1185">Reference proteome</keyword>
<gene>
    <name evidence="1" type="ORF">B5F14_06570</name>
</gene>
<reference evidence="2" key="1">
    <citation type="submission" date="2017-04" db="EMBL/GenBank/DDBJ databases">
        <title>Function of individual gut microbiota members based on whole genome sequencing of pure cultures obtained from chicken caecum.</title>
        <authorList>
            <person name="Medvecky M."/>
            <person name="Cejkova D."/>
            <person name="Polansky O."/>
            <person name="Karasova D."/>
            <person name="Kubasova T."/>
            <person name="Cizek A."/>
            <person name="Rychlik I."/>
        </authorList>
    </citation>
    <scope>NUCLEOTIDE SEQUENCE [LARGE SCALE GENOMIC DNA]</scope>
    <source>
        <strain evidence="2">An178</strain>
    </source>
</reference>
<dbReference type="EMBL" id="NFKM01000011">
    <property type="protein sequence ID" value="OUP60075.1"/>
    <property type="molecule type" value="Genomic_DNA"/>
</dbReference>
<evidence type="ECO:0000313" key="2">
    <source>
        <dbReference type="Proteomes" id="UP000195447"/>
    </source>
</evidence>